<keyword evidence="1" id="KW-0479">Metal-binding</keyword>
<feature type="compositionally biased region" description="Polar residues" evidence="2">
    <location>
        <begin position="278"/>
        <end position="294"/>
    </location>
</feature>
<dbReference type="PANTHER" id="PTHR31286">
    <property type="entry name" value="GLYCINE-RICH CELL WALL STRUCTURAL PROTEIN 1.8-LIKE"/>
    <property type="match status" value="1"/>
</dbReference>
<feature type="compositionally biased region" description="Basic and acidic residues" evidence="2">
    <location>
        <begin position="242"/>
        <end position="256"/>
    </location>
</feature>
<evidence type="ECO:0000259" key="3">
    <source>
        <dbReference type="PROSITE" id="PS50158"/>
    </source>
</evidence>
<dbReference type="InterPro" id="IPR040256">
    <property type="entry name" value="At4g02000-like"/>
</dbReference>
<dbReference type="InterPro" id="IPR001878">
    <property type="entry name" value="Znf_CCHC"/>
</dbReference>
<organism evidence="4 5">
    <name type="scientific">Linum trigynum</name>
    <dbReference type="NCBI Taxonomy" id="586398"/>
    <lineage>
        <taxon>Eukaryota</taxon>
        <taxon>Viridiplantae</taxon>
        <taxon>Streptophyta</taxon>
        <taxon>Embryophyta</taxon>
        <taxon>Tracheophyta</taxon>
        <taxon>Spermatophyta</taxon>
        <taxon>Magnoliopsida</taxon>
        <taxon>eudicotyledons</taxon>
        <taxon>Gunneridae</taxon>
        <taxon>Pentapetalae</taxon>
        <taxon>rosids</taxon>
        <taxon>fabids</taxon>
        <taxon>Malpighiales</taxon>
        <taxon>Linaceae</taxon>
        <taxon>Linum</taxon>
    </lineage>
</organism>
<feature type="compositionally biased region" description="Basic residues" evidence="2">
    <location>
        <begin position="325"/>
        <end position="340"/>
    </location>
</feature>
<feature type="compositionally biased region" description="Basic and acidic residues" evidence="2">
    <location>
        <begin position="210"/>
        <end position="219"/>
    </location>
</feature>
<evidence type="ECO:0000313" key="4">
    <source>
        <dbReference type="EMBL" id="CAL1361154.1"/>
    </source>
</evidence>
<feature type="compositionally biased region" description="Basic and acidic residues" evidence="2">
    <location>
        <begin position="386"/>
        <end position="396"/>
    </location>
</feature>
<accession>A0AAV2CYI3</accession>
<proteinExistence type="predicted"/>
<dbReference type="Proteomes" id="UP001497516">
    <property type="component" value="Chromosome 10"/>
</dbReference>
<evidence type="ECO:0000313" key="5">
    <source>
        <dbReference type="Proteomes" id="UP001497516"/>
    </source>
</evidence>
<feature type="compositionally biased region" description="Polar residues" evidence="2">
    <location>
        <begin position="315"/>
        <end position="324"/>
    </location>
</feature>
<protein>
    <recommendedName>
        <fullName evidence="3">CCHC-type domain-containing protein</fullName>
    </recommendedName>
</protein>
<keyword evidence="5" id="KW-1185">Reference proteome</keyword>
<dbReference type="AlphaFoldDB" id="A0AAV2CYI3"/>
<dbReference type="GO" id="GO:0003676">
    <property type="term" value="F:nucleic acid binding"/>
    <property type="evidence" value="ECO:0007669"/>
    <property type="project" value="InterPro"/>
</dbReference>
<reference evidence="4 5" key="1">
    <citation type="submission" date="2024-04" db="EMBL/GenBank/DDBJ databases">
        <authorList>
            <person name="Fracassetti M."/>
        </authorList>
    </citation>
    <scope>NUCLEOTIDE SEQUENCE [LARGE SCALE GENOMIC DNA]</scope>
</reference>
<feature type="compositionally biased region" description="Low complexity" evidence="2">
    <location>
        <begin position="229"/>
        <end position="239"/>
    </location>
</feature>
<sequence length="414" mass="44514">MVVWVQFPAFPVHFYHKEILFALGNMLGRAIKLDFHTQHQQRAKFARIAVELDLSMPLVTRIRLDGKWQYIEYENLPTLCFDCGKIGHTTDTCPRTAVAAKLPITGNTTTAQDQHTDTQPEEKVGFGPWMQVTRRSRRGNRGTEKGNSSNNQGDLPGSGKSGKGKPNTKEAENPVGSKNGKREENSQRMEPQRQYNHGKGKTEAIGSGIVHDKWGKEAMEATTGGKGLLGPSPGSLSTSMERPNKDAAQAKKKDTKTGSGVGGSCSAGSSSKPKPNISLKSSSPPASNTITGPNAVTIQLVNVTPLDSQKAMEDSQGTPSTATRTKNKTNQKKGKSKSPKKLPGTVSSKALQVWTPIKDKKSKNRSRLASLTLQEIAAWTGAAQGDRGERNERPRSEASQSTGTSGATDTAAPI</sequence>
<feature type="compositionally biased region" description="Basic and acidic residues" evidence="2">
    <location>
        <begin position="114"/>
        <end position="124"/>
    </location>
</feature>
<feature type="compositionally biased region" description="Low complexity" evidence="2">
    <location>
        <begin position="397"/>
        <end position="414"/>
    </location>
</feature>
<feature type="region of interest" description="Disordered" evidence="2">
    <location>
        <begin position="104"/>
        <end position="294"/>
    </location>
</feature>
<feature type="domain" description="CCHC-type" evidence="3">
    <location>
        <begin position="80"/>
        <end position="95"/>
    </location>
</feature>
<keyword evidence="1" id="KW-0863">Zinc-finger</keyword>
<keyword evidence="1" id="KW-0862">Zinc</keyword>
<feature type="compositionally biased region" description="Basic and acidic residues" evidence="2">
    <location>
        <begin position="180"/>
        <end position="191"/>
    </location>
</feature>
<dbReference type="PANTHER" id="PTHR31286:SF99">
    <property type="entry name" value="DUF4283 DOMAIN-CONTAINING PROTEIN"/>
    <property type="match status" value="1"/>
</dbReference>
<evidence type="ECO:0000256" key="1">
    <source>
        <dbReference type="PROSITE-ProRule" id="PRU00047"/>
    </source>
</evidence>
<feature type="region of interest" description="Disordered" evidence="2">
    <location>
        <begin position="307"/>
        <end position="414"/>
    </location>
</feature>
<dbReference type="GO" id="GO:0008270">
    <property type="term" value="F:zinc ion binding"/>
    <property type="evidence" value="ECO:0007669"/>
    <property type="project" value="UniProtKB-KW"/>
</dbReference>
<gene>
    <name evidence="4" type="ORF">LTRI10_LOCUS8543</name>
</gene>
<name>A0AAV2CYI3_9ROSI</name>
<dbReference type="PROSITE" id="PS50158">
    <property type="entry name" value="ZF_CCHC"/>
    <property type="match status" value="1"/>
</dbReference>
<evidence type="ECO:0000256" key="2">
    <source>
        <dbReference type="SAM" id="MobiDB-lite"/>
    </source>
</evidence>
<dbReference type="EMBL" id="OZ034814">
    <property type="protein sequence ID" value="CAL1361154.1"/>
    <property type="molecule type" value="Genomic_DNA"/>
</dbReference>